<dbReference type="PANTHER" id="PTHR33332">
    <property type="entry name" value="REVERSE TRANSCRIPTASE DOMAIN-CONTAINING PROTEIN"/>
    <property type="match status" value="1"/>
</dbReference>
<reference evidence="1" key="1">
    <citation type="submission" date="2022-03" db="EMBL/GenBank/DDBJ databases">
        <authorList>
            <person name="Tunstrom K."/>
        </authorList>
    </citation>
    <scope>NUCLEOTIDE SEQUENCE</scope>
</reference>
<evidence type="ECO:0008006" key="3">
    <source>
        <dbReference type="Google" id="ProtNLM"/>
    </source>
</evidence>
<dbReference type="PRINTS" id="PR01345">
    <property type="entry name" value="CERVTRCPTASE"/>
</dbReference>
<sequence>MGNPLIAQNVIQEDLNRIVEWTKDWLLTLNIDKCTVLHIGCNNPKKEYVVNSKKLRSVDSQKDLGITITHNLKWDKHIINITRRANSMLYLIRKAFLHIDKELFVRLYKSYVRPILEYGFQIWSPYFQKDITLLEKTQRRATKMVTGLSKLQYEQRLKCLELTTLDARRQRGDLIETYKVLTGYYNVPKIRAVFVLNKNEKLRGHSLKLSRTSATSNPRLHYLPNRVVNAWNKLPQTVISAPSVNSFKNQLDKYLSQVL</sequence>
<name>A0AAU9TKZ5_EUPED</name>
<keyword evidence="2" id="KW-1185">Reference proteome</keyword>
<comment type="caution">
    <text evidence="1">The sequence shown here is derived from an EMBL/GenBank/DDBJ whole genome shotgun (WGS) entry which is preliminary data.</text>
</comment>
<evidence type="ECO:0000313" key="2">
    <source>
        <dbReference type="Proteomes" id="UP001153954"/>
    </source>
</evidence>
<organism evidence="1 2">
    <name type="scientific">Euphydryas editha</name>
    <name type="common">Edith's checkerspot</name>
    <dbReference type="NCBI Taxonomy" id="104508"/>
    <lineage>
        <taxon>Eukaryota</taxon>
        <taxon>Metazoa</taxon>
        <taxon>Ecdysozoa</taxon>
        <taxon>Arthropoda</taxon>
        <taxon>Hexapoda</taxon>
        <taxon>Insecta</taxon>
        <taxon>Pterygota</taxon>
        <taxon>Neoptera</taxon>
        <taxon>Endopterygota</taxon>
        <taxon>Lepidoptera</taxon>
        <taxon>Glossata</taxon>
        <taxon>Ditrysia</taxon>
        <taxon>Papilionoidea</taxon>
        <taxon>Nymphalidae</taxon>
        <taxon>Nymphalinae</taxon>
        <taxon>Euphydryas</taxon>
    </lineage>
</organism>
<protein>
    <recommendedName>
        <fullName evidence="3">Reverse transcriptase</fullName>
    </recommendedName>
</protein>
<accession>A0AAU9TKZ5</accession>
<dbReference type="AlphaFoldDB" id="A0AAU9TKZ5"/>
<dbReference type="EMBL" id="CAKOGL010000005">
    <property type="protein sequence ID" value="CAH2086205.1"/>
    <property type="molecule type" value="Genomic_DNA"/>
</dbReference>
<evidence type="ECO:0000313" key="1">
    <source>
        <dbReference type="EMBL" id="CAH2086205.1"/>
    </source>
</evidence>
<proteinExistence type="predicted"/>
<dbReference type="Proteomes" id="UP001153954">
    <property type="component" value="Unassembled WGS sequence"/>
</dbReference>
<gene>
    <name evidence="1" type="ORF">EEDITHA_LOCUS2609</name>
</gene>